<keyword evidence="2" id="KW-1185">Reference proteome</keyword>
<dbReference type="EMBL" id="CAKOGP040001914">
    <property type="protein sequence ID" value="CAJ1956417.1"/>
    <property type="molecule type" value="Genomic_DNA"/>
</dbReference>
<reference evidence="1" key="1">
    <citation type="submission" date="2023-08" db="EMBL/GenBank/DDBJ databases">
        <authorList>
            <person name="Audoor S."/>
            <person name="Bilcke G."/>
        </authorList>
    </citation>
    <scope>NUCLEOTIDE SEQUENCE</scope>
</reference>
<name>A0AAD2JJK1_9STRA</name>
<dbReference type="SUPFAM" id="SSF48452">
    <property type="entry name" value="TPR-like"/>
    <property type="match status" value="1"/>
</dbReference>
<accession>A0AAD2JJK1</accession>
<dbReference type="AlphaFoldDB" id="A0AAD2JJK1"/>
<dbReference type="Proteomes" id="UP001295423">
    <property type="component" value="Unassembled WGS sequence"/>
</dbReference>
<proteinExistence type="predicted"/>
<organism evidence="1 2">
    <name type="scientific">Cylindrotheca closterium</name>
    <dbReference type="NCBI Taxonomy" id="2856"/>
    <lineage>
        <taxon>Eukaryota</taxon>
        <taxon>Sar</taxon>
        <taxon>Stramenopiles</taxon>
        <taxon>Ochrophyta</taxon>
        <taxon>Bacillariophyta</taxon>
        <taxon>Bacillariophyceae</taxon>
        <taxon>Bacillariophycidae</taxon>
        <taxon>Bacillariales</taxon>
        <taxon>Bacillariaceae</taxon>
        <taxon>Cylindrotheca</taxon>
    </lineage>
</organism>
<gene>
    <name evidence="1" type="ORF">CYCCA115_LOCUS16223</name>
</gene>
<dbReference type="Gene3D" id="1.25.40.10">
    <property type="entry name" value="Tetratricopeptide repeat domain"/>
    <property type="match status" value="1"/>
</dbReference>
<evidence type="ECO:0000313" key="2">
    <source>
        <dbReference type="Proteomes" id="UP001295423"/>
    </source>
</evidence>
<evidence type="ECO:0000313" key="1">
    <source>
        <dbReference type="EMBL" id="CAJ1956417.1"/>
    </source>
</evidence>
<sequence>MARVFLDQNKNVKAEEMIRKALHIIREILRHSFSDLTDLHKPLLQSLEDGLAMKEQGDSEKALQLFEQALGIYKDQCSFFYVVEMKMVFWKMALMRVLKPSRFVEEHLVTTILTRRGVWKRTGLCRIGANGGFLDNTVQSAN</sequence>
<dbReference type="InterPro" id="IPR011990">
    <property type="entry name" value="TPR-like_helical_dom_sf"/>
</dbReference>
<comment type="caution">
    <text evidence="1">The sequence shown here is derived from an EMBL/GenBank/DDBJ whole genome shotgun (WGS) entry which is preliminary data.</text>
</comment>
<protein>
    <submittedName>
        <fullName evidence="1">Uncharacterized protein</fullName>
    </submittedName>
</protein>